<dbReference type="EMBL" id="CP044222">
    <property type="protein sequence ID" value="QEW08159.1"/>
    <property type="molecule type" value="Genomic_DNA"/>
</dbReference>
<dbReference type="KEGG" id="nik:F5I99_17585"/>
<name>A0A5J6LHS7_9GAMM</name>
<dbReference type="AlphaFoldDB" id="A0A5J6LHS7"/>
<dbReference type="Proteomes" id="UP000325606">
    <property type="component" value="Chromosome"/>
</dbReference>
<protein>
    <submittedName>
        <fullName evidence="1">Uncharacterized protein</fullName>
    </submittedName>
</protein>
<reference evidence="1 2" key="1">
    <citation type="submission" date="2019-09" db="EMBL/GenBank/DDBJ databases">
        <title>Nitrincola iocasae sp. nov., a bacterium isolated from the sediment collected at a cold seep field in South China Sea.</title>
        <authorList>
            <person name="Zhang H."/>
            <person name="Wang H."/>
            <person name="Li C."/>
        </authorList>
    </citation>
    <scope>NUCLEOTIDE SEQUENCE [LARGE SCALE GENOMIC DNA]</scope>
    <source>
        <strain evidence="1 2">KXZD1103</strain>
    </source>
</reference>
<dbReference type="RefSeq" id="WP_151058300.1">
    <property type="nucleotide sequence ID" value="NZ_CP044222.1"/>
</dbReference>
<proteinExistence type="predicted"/>
<sequence length="86" mass="9866">MKKLSDEIKHLASVPSVLFNLANDFFFVSAKDHQSVAQDHDDRRIILDNDGNITLNLNSSSVQEEMRQHFADLKKIKLPEDSKRQS</sequence>
<keyword evidence="2" id="KW-1185">Reference proteome</keyword>
<evidence type="ECO:0000313" key="1">
    <source>
        <dbReference type="EMBL" id="QEW08159.1"/>
    </source>
</evidence>
<accession>A0A5J6LHS7</accession>
<gene>
    <name evidence="1" type="ORF">F5I99_17585</name>
</gene>
<evidence type="ECO:0000313" key="2">
    <source>
        <dbReference type="Proteomes" id="UP000325606"/>
    </source>
</evidence>
<organism evidence="1 2">
    <name type="scientific">Nitrincola iocasae</name>
    <dbReference type="NCBI Taxonomy" id="2614693"/>
    <lineage>
        <taxon>Bacteria</taxon>
        <taxon>Pseudomonadati</taxon>
        <taxon>Pseudomonadota</taxon>
        <taxon>Gammaproteobacteria</taxon>
        <taxon>Oceanospirillales</taxon>
        <taxon>Oceanospirillaceae</taxon>
        <taxon>Nitrincola</taxon>
    </lineage>
</organism>